<accession>A0A7K1Y192</accession>
<keyword evidence="4" id="KW-1185">Reference proteome</keyword>
<dbReference type="SUPFAM" id="SSF117892">
    <property type="entry name" value="Band 7/SPFH domain"/>
    <property type="match status" value="1"/>
</dbReference>
<dbReference type="InterPro" id="IPR001107">
    <property type="entry name" value="Band_7"/>
</dbReference>
<comment type="caution">
    <text evidence="3">The sequence shown here is derived from an EMBL/GenBank/DDBJ whole genome shotgun (WGS) entry which is preliminary data.</text>
</comment>
<organism evidence="3 4">
    <name type="scientific">Hufsiella ginkgonis</name>
    <dbReference type="NCBI Taxonomy" id="2695274"/>
    <lineage>
        <taxon>Bacteria</taxon>
        <taxon>Pseudomonadati</taxon>
        <taxon>Bacteroidota</taxon>
        <taxon>Sphingobacteriia</taxon>
        <taxon>Sphingobacteriales</taxon>
        <taxon>Sphingobacteriaceae</taxon>
        <taxon>Hufsiella</taxon>
    </lineage>
</organism>
<protein>
    <recommendedName>
        <fullName evidence="2">Band 7 domain-containing protein</fullName>
    </recommendedName>
</protein>
<dbReference type="AlphaFoldDB" id="A0A7K1Y192"/>
<evidence type="ECO:0000259" key="2">
    <source>
        <dbReference type="Pfam" id="PF01145"/>
    </source>
</evidence>
<dbReference type="Proteomes" id="UP000451233">
    <property type="component" value="Unassembled WGS sequence"/>
</dbReference>
<sequence length="181" mass="20851">MEILNSVAAFLNRLFSWWFLVMPWEQAIFIRAGKNTRLLGAGFYFRIPFLDSVYIQTTRSRMINMPVQDMSTTDGKTITIQSAVSYSIGDVEKLYNTMFHPEITLGSMVMGYISEYVNTRELVNCSPSAIQEYANKRISEIDYGMNDVKVSIITFATVRTYRMISSDQGRMWENLEMGPKK</sequence>
<proteinExistence type="predicted"/>
<evidence type="ECO:0000313" key="4">
    <source>
        <dbReference type="Proteomes" id="UP000451233"/>
    </source>
</evidence>
<evidence type="ECO:0000256" key="1">
    <source>
        <dbReference type="ARBA" id="ARBA00004167"/>
    </source>
</evidence>
<gene>
    <name evidence="3" type="ORF">GS398_16215</name>
</gene>
<dbReference type="InterPro" id="IPR036013">
    <property type="entry name" value="Band_7/SPFH_dom_sf"/>
</dbReference>
<dbReference type="GO" id="GO:0016020">
    <property type="term" value="C:membrane"/>
    <property type="evidence" value="ECO:0007669"/>
    <property type="project" value="UniProtKB-SubCell"/>
</dbReference>
<dbReference type="RefSeq" id="WP_160907819.1">
    <property type="nucleotide sequence ID" value="NZ_WVHS01000003.1"/>
</dbReference>
<dbReference type="Pfam" id="PF01145">
    <property type="entry name" value="Band_7"/>
    <property type="match status" value="1"/>
</dbReference>
<reference evidence="3 4" key="1">
    <citation type="submission" date="2019-11" db="EMBL/GenBank/DDBJ databases">
        <title>Pedobacter sp. HMF7056 Genome sequencing and assembly.</title>
        <authorList>
            <person name="Kang H."/>
            <person name="Kim H."/>
            <person name="Joh K."/>
        </authorList>
    </citation>
    <scope>NUCLEOTIDE SEQUENCE [LARGE SCALE GENOMIC DNA]</scope>
    <source>
        <strain evidence="3 4">HMF7056</strain>
    </source>
</reference>
<dbReference type="EMBL" id="WVHS01000003">
    <property type="protein sequence ID" value="MXV16848.1"/>
    <property type="molecule type" value="Genomic_DNA"/>
</dbReference>
<dbReference type="Gene3D" id="3.30.479.30">
    <property type="entry name" value="Band 7 domain"/>
    <property type="match status" value="1"/>
</dbReference>
<dbReference type="PANTHER" id="PTHR42911:SF2">
    <property type="entry name" value="PROHIBITIN FAMILY PROTEIN"/>
    <property type="match status" value="1"/>
</dbReference>
<dbReference type="PANTHER" id="PTHR42911">
    <property type="entry name" value="MODULATOR OF FTSH PROTEASE HFLC"/>
    <property type="match status" value="1"/>
</dbReference>
<evidence type="ECO:0000313" key="3">
    <source>
        <dbReference type="EMBL" id="MXV16848.1"/>
    </source>
</evidence>
<comment type="subcellular location">
    <subcellularLocation>
        <location evidence="1">Membrane</location>
        <topology evidence="1">Single-pass membrane protein</topology>
    </subcellularLocation>
</comment>
<feature type="domain" description="Band 7" evidence="2">
    <location>
        <begin position="21"/>
        <end position="104"/>
    </location>
</feature>
<name>A0A7K1Y192_9SPHI</name>